<accession>D8PWM3</accession>
<evidence type="ECO:0000256" key="3">
    <source>
        <dbReference type="ARBA" id="ARBA00023002"/>
    </source>
</evidence>
<keyword evidence="5" id="KW-1185">Reference proteome</keyword>
<evidence type="ECO:0000256" key="1">
    <source>
        <dbReference type="ARBA" id="ARBA00006484"/>
    </source>
</evidence>
<dbReference type="PROSITE" id="PS00061">
    <property type="entry name" value="ADH_SHORT"/>
    <property type="match status" value="1"/>
</dbReference>
<dbReference type="eggNOG" id="KOG1611">
    <property type="taxonomic scope" value="Eukaryota"/>
</dbReference>
<keyword evidence="3" id="KW-0560">Oxidoreductase</keyword>
<sequence length="248" mass="26446">MSQPTVYLVSGANRGIGLALVATLAARPDTVVFAGARNPSGATELAKLASAHLGKVHVVALASADKATNAAAAETIRKTTGKLDVVIANAAIADENEDALTIEKETMTSHFDVNVNGPLVLFQATYPLLKESKAPKFVTVSSPVGSITVGSQWPGRSYAYGSSKAALNWVTRKIHHDFENLVAFPISPGFVETDMSNASVEKDPWLKTLPRIQPQESVDGMLKEIDQATRETHGGEFVDYTGLGKWGW</sequence>
<dbReference type="Proteomes" id="UP000007431">
    <property type="component" value="Unassembled WGS sequence"/>
</dbReference>
<dbReference type="OMA" id="CSNIFAA"/>
<evidence type="ECO:0000256" key="2">
    <source>
        <dbReference type="ARBA" id="ARBA00022857"/>
    </source>
</evidence>
<dbReference type="InterPro" id="IPR036291">
    <property type="entry name" value="NAD(P)-bd_dom_sf"/>
</dbReference>
<reference evidence="4 5" key="1">
    <citation type="journal article" date="2010" name="Nat. Biotechnol.">
        <title>Genome sequence of the model mushroom Schizophyllum commune.</title>
        <authorList>
            <person name="Ohm R.A."/>
            <person name="de Jong J.F."/>
            <person name="Lugones L.G."/>
            <person name="Aerts A."/>
            <person name="Kothe E."/>
            <person name="Stajich J.E."/>
            <person name="de Vries R.P."/>
            <person name="Record E."/>
            <person name="Levasseur A."/>
            <person name="Baker S.E."/>
            <person name="Bartholomew K.A."/>
            <person name="Coutinho P.M."/>
            <person name="Erdmann S."/>
            <person name="Fowler T.J."/>
            <person name="Gathman A.C."/>
            <person name="Lombard V."/>
            <person name="Henrissat B."/>
            <person name="Knabe N."/>
            <person name="Kuees U."/>
            <person name="Lilly W.W."/>
            <person name="Lindquist E."/>
            <person name="Lucas S."/>
            <person name="Magnuson J.K."/>
            <person name="Piumi F."/>
            <person name="Raudaskoski M."/>
            <person name="Salamov A."/>
            <person name="Schmutz J."/>
            <person name="Schwarze F.W.M.R."/>
            <person name="vanKuyk P.A."/>
            <person name="Horton J.S."/>
            <person name="Grigoriev I.V."/>
            <person name="Woesten H.A.B."/>
        </authorList>
    </citation>
    <scope>NUCLEOTIDE SEQUENCE [LARGE SCALE GENOMIC DNA]</scope>
    <source>
        <strain evidence="5">H4-8 / FGSC 9210</strain>
    </source>
</reference>
<dbReference type="InterPro" id="IPR002347">
    <property type="entry name" value="SDR_fam"/>
</dbReference>
<dbReference type="GO" id="GO:0016491">
    <property type="term" value="F:oxidoreductase activity"/>
    <property type="evidence" value="ECO:0007669"/>
    <property type="project" value="UniProtKB-KW"/>
</dbReference>
<dbReference type="KEGG" id="scm:SCHCO_02606428"/>
<dbReference type="Gene3D" id="3.40.50.720">
    <property type="entry name" value="NAD(P)-binding Rossmann-like Domain"/>
    <property type="match status" value="1"/>
</dbReference>
<dbReference type="RefSeq" id="XP_003035968.1">
    <property type="nucleotide sequence ID" value="XM_003035922.1"/>
</dbReference>
<proteinExistence type="inferred from homology"/>
<dbReference type="PANTHER" id="PTHR43544">
    <property type="entry name" value="SHORT-CHAIN DEHYDROGENASE/REDUCTASE"/>
    <property type="match status" value="1"/>
</dbReference>
<dbReference type="GO" id="GO:0005737">
    <property type="term" value="C:cytoplasm"/>
    <property type="evidence" value="ECO:0007669"/>
    <property type="project" value="TreeGrafter"/>
</dbReference>
<dbReference type="PANTHER" id="PTHR43544:SF7">
    <property type="entry name" value="NADB-LER2"/>
    <property type="match status" value="1"/>
</dbReference>
<dbReference type="SUPFAM" id="SSF51735">
    <property type="entry name" value="NAD(P)-binding Rossmann-fold domains"/>
    <property type="match status" value="1"/>
</dbReference>
<dbReference type="InParanoid" id="D8PWM3"/>
<protein>
    <submittedName>
        <fullName evidence="4">Uncharacterized protein</fullName>
    </submittedName>
</protein>
<dbReference type="InterPro" id="IPR020904">
    <property type="entry name" value="Sc_DH/Rdtase_CS"/>
</dbReference>
<organism evidence="5">
    <name type="scientific">Schizophyllum commune (strain H4-8 / FGSC 9210)</name>
    <name type="common">Split gill fungus</name>
    <dbReference type="NCBI Taxonomy" id="578458"/>
    <lineage>
        <taxon>Eukaryota</taxon>
        <taxon>Fungi</taxon>
        <taxon>Dikarya</taxon>
        <taxon>Basidiomycota</taxon>
        <taxon>Agaricomycotina</taxon>
        <taxon>Agaricomycetes</taxon>
        <taxon>Agaricomycetidae</taxon>
        <taxon>Agaricales</taxon>
        <taxon>Schizophyllaceae</taxon>
        <taxon>Schizophyllum</taxon>
    </lineage>
</organism>
<dbReference type="Pfam" id="PF00106">
    <property type="entry name" value="adh_short"/>
    <property type="match status" value="1"/>
</dbReference>
<dbReference type="AlphaFoldDB" id="D8PWM3"/>
<gene>
    <name evidence="4" type="ORF">SCHCODRAFT_105595</name>
</gene>
<dbReference type="CDD" id="cd05325">
    <property type="entry name" value="carb_red_sniffer_like_SDR_c"/>
    <property type="match status" value="1"/>
</dbReference>
<dbReference type="HOGENOM" id="CLU_010194_9_1_1"/>
<dbReference type="GeneID" id="9597398"/>
<comment type="similarity">
    <text evidence="1">Belongs to the short-chain dehydrogenases/reductases (SDR) family.</text>
</comment>
<dbReference type="VEuPathDB" id="FungiDB:SCHCODRAFT_02606428"/>
<dbReference type="FunCoup" id="D8PWM3">
    <property type="interactions" value="136"/>
</dbReference>
<dbReference type="EMBL" id="GL377303">
    <property type="protein sequence ID" value="EFJ01066.1"/>
    <property type="molecule type" value="Genomic_DNA"/>
</dbReference>
<evidence type="ECO:0000313" key="4">
    <source>
        <dbReference type="EMBL" id="EFJ01066.1"/>
    </source>
</evidence>
<keyword evidence="2" id="KW-0521">NADP</keyword>
<dbReference type="PRINTS" id="PR00081">
    <property type="entry name" value="GDHRDH"/>
</dbReference>
<dbReference type="InterPro" id="IPR051468">
    <property type="entry name" value="Fungal_SecMetab_SDRs"/>
</dbReference>
<evidence type="ECO:0000313" key="5">
    <source>
        <dbReference type="Proteomes" id="UP000007431"/>
    </source>
</evidence>
<dbReference type="OrthoDB" id="9876299at2759"/>
<feature type="non-terminal residue" evidence="4">
    <location>
        <position position="248"/>
    </location>
</feature>
<name>D8PWM3_SCHCM</name>